<dbReference type="PANTHER" id="PTHR43028:SF5">
    <property type="entry name" value="3'(2'),5'-BISPHOSPHATE NUCLEOTIDASE 1"/>
    <property type="match status" value="1"/>
</dbReference>
<evidence type="ECO:0000256" key="3">
    <source>
        <dbReference type="ARBA" id="ARBA00022519"/>
    </source>
</evidence>
<feature type="non-terminal residue" evidence="9">
    <location>
        <position position="1"/>
    </location>
</feature>
<dbReference type="InterPro" id="IPR050725">
    <property type="entry name" value="CysQ/Inositol_MonoPase"/>
</dbReference>
<reference evidence="9" key="1">
    <citation type="submission" date="2013-08" db="EMBL/GenBank/DDBJ databases">
        <authorList>
            <person name="Mendez C."/>
            <person name="Richter M."/>
            <person name="Ferrer M."/>
            <person name="Sanchez J."/>
        </authorList>
    </citation>
    <scope>NUCLEOTIDE SEQUENCE</scope>
</reference>
<keyword evidence="6" id="KW-0460">Magnesium</keyword>
<evidence type="ECO:0000256" key="5">
    <source>
        <dbReference type="ARBA" id="ARBA00022801"/>
    </source>
</evidence>
<keyword evidence="4" id="KW-0479">Metal-binding</keyword>
<evidence type="ECO:0000256" key="2">
    <source>
        <dbReference type="ARBA" id="ARBA00022475"/>
    </source>
</evidence>
<dbReference type="NCBIfam" id="TIGR01331">
    <property type="entry name" value="bisphos_cysQ"/>
    <property type="match status" value="1"/>
</dbReference>
<evidence type="ECO:0000313" key="9">
    <source>
        <dbReference type="EMBL" id="EQD63821.1"/>
    </source>
</evidence>
<dbReference type="GO" id="GO:0000287">
    <property type="term" value="F:magnesium ion binding"/>
    <property type="evidence" value="ECO:0007669"/>
    <property type="project" value="InterPro"/>
</dbReference>
<name>T1ATB0_9ZZZZ</name>
<dbReference type="GO" id="GO:0050427">
    <property type="term" value="P:3'-phosphoadenosine 5'-phosphosulfate metabolic process"/>
    <property type="evidence" value="ECO:0007669"/>
    <property type="project" value="TreeGrafter"/>
</dbReference>
<dbReference type="GO" id="GO:0008441">
    <property type="term" value="F:3'(2'),5'-bisphosphate nucleotidase activity"/>
    <property type="evidence" value="ECO:0007669"/>
    <property type="project" value="InterPro"/>
</dbReference>
<reference evidence="9" key="2">
    <citation type="journal article" date="2014" name="ISME J.">
        <title>Microbial stratification in low pH oxic and suboxic macroscopic growths along an acid mine drainage.</title>
        <authorList>
            <person name="Mendez-Garcia C."/>
            <person name="Mesa V."/>
            <person name="Sprenger R.R."/>
            <person name="Richter M."/>
            <person name="Diez M.S."/>
            <person name="Solano J."/>
            <person name="Bargiela R."/>
            <person name="Golyshina O.V."/>
            <person name="Manteca A."/>
            <person name="Ramos J.L."/>
            <person name="Gallego J.R."/>
            <person name="Llorente I."/>
            <person name="Martins Dos Santos V.A."/>
            <person name="Jensen O.N."/>
            <person name="Pelaez A.I."/>
            <person name="Sanchez J."/>
            <person name="Ferrer M."/>
        </authorList>
    </citation>
    <scope>NUCLEOTIDE SEQUENCE</scope>
</reference>
<dbReference type="PANTHER" id="PTHR43028">
    <property type="entry name" value="3'(2'),5'-BISPHOSPHATE NUCLEOTIDASE 1"/>
    <property type="match status" value="1"/>
</dbReference>
<keyword evidence="3" id="KW-0997">Cell inner membrane</keyword>
<evidence type="ECO:0000256" key="6">
    <source>
        <dbReference type="ARBA" id="ARBA00022842"/>
    </source>
</evidence>
<dbReference type="EMBL" id="AUZZ01001605">
    <property type="protein sequence ID" value="EQD63821.1"/>
    <property type="molecule type" value="Genomic_DNA"/>
</dbReference>
<dbReference type="Gene3D" id="3.40.190.80">
    <property type="match status" value="1"/>
</dbReference>
<keyword evidence="2" id="KW-1003">Cell membrane</keyword>
<dbReference type="GO" id="GO:0046854">
    <property type="term" value="P:phosphatidylinositol phosphate biosynthetic process"/>
    <property type="evidence" value="ECO:0007669"/>
    <property type="project" value="InterPro"/>
</dbReference>
<evidence type="ECO:0000256" key="7">
    <source>
        <dbReference type="ARBA" id="ARBA00023136"/>
    </source>
</evidence>
<dbReference type="InterPro" id="IPR000760">
    <property type="entry name" value="Inositol_monophosphatase-like"/>
</dbReference>
<dbReference type="Gene3D" id="3.30.540.10">
    <property type="entry name" value="Fructose-1,6-Bisphosphatase, subunit A, domain 1"/>
    <property type="match status" value="1"/>
</dbReference>
<comment type="similarity">
    <text evidence="1">Belongs to the inositol monophosphatase superfamily. CysQ family.</text>
</comment>
<evidence type="ECO:0000256" key="1">
    <source>
        <dbReference type="ARBA" id="ARBA00005289"/>
    </source>
</evidence>
<dbReference type="GO" id="GO:0000103">
    <property type="term" value="P:sulfate assimilation"/>
    <property type="evidence" value="ECO:0007669"/>
    <property type="project" value="TreeGrafter"/>
</dbReference>
<dbReference type="InterPro" id="IPR020550">
    <property type="entry name" value="Inositol_monophosphatase_CS"/>
</dbReference>
<gene>
    <name evidence="9" type="ORF">B2A_02338</name>
</gene>
<evidence type="ECO:0000256" key="4">
    <source>
        <dbReference type="ARBA" id="ARBA00022723"/>
    </source>
</evidence>
<sequence length="224" mass="24716">ILKEGLAKLPPGWPVLSEEGTEIPWSERRTWTCYWLIDPLDGTREFVKRNGEFTVNVALIENGEPIFGVVHAPALEESYFGLLGVGAFFSRHENPWRRLHCVSAGRALPRVLASRSHGDARLEHFLAQLGPHERLGLGSSLKFAHIASGEADVYVRLGPTCEWDTAAGQCVLEAAGGAVTSLDFNRLQYNQKPSLHNPFFVAFGDRNVLPDRIEMDAGPGLSRS</sequence>
<organism evidence="9">
    <name type="scientific">mine drainage metagenome</name>
    <dbReference type="NCBI Taxonomy" id="410659"/>
    <lineage>
        <taxon>unclassified sequences</taxon>
        <taxon>metagenomes</taxon>
        <taxon>ecological metagenomes</taxon>
    </lineage>
</organism>
<proteinExistence type="inferred from homology"/>
<dbReference type="SUPFAM" id="SSF56655">
    <property type="entry name" value="Carbohydrate phosphatase"/>
    <property type="match status" value="1"/>
</dbReference>
<dbReference type="Pfam" id="PF00459">
    <property type="entry name" value="Inositol_P"/>
    <property type="match status" value="1"/>
</dbReference>
<dbReference type="PROSITE" id="PS00629">
    <property type="entry name" value="IMP_1"/>
    <property type="match status" value="1"/>
</dbReference>
<keyword evidence="7" id="KW-0472">Membrane</keyword>
<dbReference type="InterPro" id="IPR006240">
    <property type="entry name" value="CysQ"/>
</dbReference>
<evidence type="ECO:0000256" key="8">
    <source>
        <dbReference type="ARBA" id="ARBA00044544"/>
    </source>
</evidence>
<accession>T1ATB0</accession>
<dbReference type="PRINTS" id="PR00377">
    <property type="entry name" value="IMPHPHTASES"/>
</dbReference>
<dbReference type="AlphaFoldDB" id="T1ATB0"/>
<comment type="caution">
    <text evidence="9">The sequence shown here is derived from an EMBL/GenBank/DDBJ whole genome shotgun (WGS) entry which is preliminary data.</text>
</comment>
<protein>
    <recommendedName>
        <fullName evidence="8">3'-phosphoadenosine 5'-phosphate phosphatase</fullName>
    </recommendedName>
</protein>
<dbReference type="InterPro" id="IPR020583">
    <property type="entry name" value="Inositol_monoP_metal-BS"/>
</dbReference>
<keyword evidence="5" id="KW-0378">Hydrolase</keyword>
<dbReference type="PROSITE" id="PS00630">
    <property type="entry name" value="IMP_2"/>
    <property type="match status" value="1"/>
</dbReference>
<dbReference type="CDD" id="cd01638">
    <property type="entry name" value="CysQ"/>
    <property type="match status" value="1"/>
</dbReference>